<proteinExistence type="predicted"/>
<evidence type="ECO:0000313" key="2">
    <source>
        <dbReference type="EMBL" id="SPP92901.1"/>
    </source>
</evidence>
<evidence type="ECO:0000256" key="1">
    <source>
        <dbReference type="SAM" id="MobiDB-lite"/>
    </source>
</evidence>
<sequence>MNPSKVGDREDDHLLTRPQPSSASANTVLDSPPGVEGVARALAALAAAAETKSHTW</sequence>
<dbReference type="AlphaFoldDB" id="A0A2U3PUQ8"/>
<gene>
    <name evidence="2" type="ORF">BRAD3257_1786</name>
</gene>
<feature type="compositionally biased region" description="Polar residues" evidence="1">
    <location>
        <begin position="18"/>
        <end position="29"/>
    </location>
</feature>
<dbReference type="KEGG" id="bvz:BRAD3257_1786"/>
<dbReference type="EMBL" id="LS398110">
    <property type="protein sequence ID" value="SPP92901.1"/>
    <property type="molecule type" value="Genomic_DNA"/>
</dbReference>
<organism evidence="2 3">
    <name type="scientific">Bradyrhizobium vignae</name>
    <dbReference type="NCBI Taxonomy" id="1549949"/>
    <lineage>
        <taxon>Bacteria</taxon>
        <taxon>Pseudomonadati</taxon>
        <taxon>Pseudomonadota</taxon>
        <taxon>Alphaproteobacteria</taxon>
        <taxon>Hyphomicrobiales</taxon>
        <taxon>Nitrobacteraceae</taxon>
        <taxon>Bradyrhizobium</taxon>
    </lineage>
</organism>
<accession>A0A2U3PUQ8</accession>
<name>A0A2U3PUQ8_9BRAD</name>
<reference evidence="2 3" key="1">
    <citation type="submission" date="2018-03" db="EMBL/GenBank/DDBJ databases">
        <authorList>
            <person name="Gully D."/>
        </authorList>
    </citation>
    <scope>NUCLEOTIDE SEQUENCE [LARGE SCALE GENOMIC DNA]</scope>
    <source>
        <strain evidence="2">ORS3257</strain>
    </source>
</reference>
<protein>
    <submittedName>
        <fullName evidence="2">Uncharacterized protein</fullName>
    </submittedName>
</protein>
<feature type="compositionally biased region" description="Basic and acidic residues" evidence="1">
    <location>
        <begin position="1"/>
        <end position="15"/>
    </location>
</feature>
<feature type="region of interest" description="Disordered" evidence="1">
    <location>
        <begin position="1"/>
        <end position="32"/>
    </location>
</feature>
<evidence type="ECO:0000313" key="3">
    <source>
        <dbReference type="Proteomes" id="UP000246085"/>
    </source>
</evidence>
<dbReference type="Proteomes" id="UP000246085">
    <property type="component" value="Chromosome BRAD3257"/>
</dbReference>